<evidence type="ECO:0000313" key="2">
    <source>
        <dbReference type="EMBL" id="TDK30029.1"/>
    </source>
</evidence>
<dbReference type="Proteomes" id="UP000295543">
    <property type="component" value="Unassembled WGS sequence"/>
</dbReference>
<dbReference type="Pfam" id="PF12146">
    <property type="entry name" value="Hydrolase_4"/>
    <property type="match status" value="1"/>
</dbReference>
<dbReference type="SUPFAM" id="SSF53474">
    <property type="entry name" value="alpha/beta-Hydrolases"/>
    <property type="match status" value="1"/>
</dbReference>
<sequence length="291" mass="31481">MEGDHRMPVRFARLSAAALCVTLAACTYRLEESHLVRPLPAPPADLAALQMLYPDHVATESRIEAADGASLYRLTLRRPDARATVLYYGGNGFRIGPHAQHLLKSYAALPVDLILVDHRGYGASTGTPGVDAMRADALQVYDRVRADTAGPLVVHGQSLGSFFAGHVADHRRLDALVLESSMTSAEDWTRAMRARAGFWTRLAVRRFDIAPALQATGNLGVAARLDEPVLYVVGADDVVTAPAFSQALFDATPPQVDPRLLVVAGRSHNDATLSPEFRDGLLELLARIEGR</sequence>
<comment type="caution">
    <text evidence="2">The sequence shown here is derived from an EMBL/GenBank/DDBJ whole genome shotgun (WGS) entry which is preliminary data.</text>
</comment>
<dbReference type="EMBL" id="SMTG01000005">
    <property type="protein sequence ID" value="TDK30029.1"/>
    <property type="molecule type" value="Genomic_DNA"/>
</dbReference>
<dbReference type="AlphaFoldDB" id="A0A4V3AN86"/>
<dbReference type="PANTHER" id="PTHR12277:SF81">
    <property type="entry name" value="PROTEIN ABHD13"/>
    <property type="match status" value="1"/>
</dbReference>
<dbReference type="InterPro" id="IPR029058">
    <property type="entry name" value="AB_hydrolase_fold"/>
</dbReference>
<evidence type="ECO:0000313" key="3">
    <source>
        <dbReference type="Proteomes" id="UP000295543"/>
    </source>
</evidence>
<organism evidence="2 3">
    <name type="scientific">Luteimonas terrae</name>
    <dbReference type="NCBI Taxonomy" id="1530191"/>
    <lineage>
        <taxon>Bacteria</taxon>
        <taxon>Pseudomonadati</taxon>
        <taxon>Pseudomonadota</taxon>
        <taxon>Gammaproteobacteria</taxon>
        <taxon>Lysobacterales</taxon>
        <taxon>Lysobacteraceae</taxon>
        <taxon>Luteimonas</taxon>
    </lineage>
</organism>
<gene>
    <name evidence="2" type="ORF">E2F49_12580</name>
</gene>
<dbReference type="InterPro" id="IPR022742">
    <property type="entry name" value="Hydrolase_4"/>
</dbReference>
<accession>A0A4V3AN86</accession>
<feature type="domain" description="Serine aminopeptidase S33" evidence="1">
    <location>
        <begin position="100"/>
        <end position="199"/>
    </location>
</feature>
<dbReference type="Gene3D" id="3.40.50.1820">
    <property type="entry name" value="alpha/beta hydrolase"/>
    <property type="match status" value="1"/>
</dbReference>
<dbReference type="OrthoDB" id="9798884at2"/>
<protein>
    <recommendedName>
        <fullName evidence="1">Serine aminopeptidase S33 domain-containing protein</fullName>
    </recommendedName>
</protein>
<keyword evidence="3" id="KW-1185">Reference proteome</keyword>
<name>A0A4V3AN86_9GAMM</name>
<dbReference type="PROSITE" id="PS51257">
    <property type="entry name" value="PROKAR_LIPOPROTEIN"/>
    <property type="match status" value="1"/>
</dbReference>
<reference evidence="2 3" key="1">
    <citation type="submission" date="2019-03" db="EMBL/GenBank/DDBJ databases">
        <title>Luteimonas zhaokaii sp.nov., isolated from the rectal contents of Plateau pika in Yushu, Qinghai Province, China.</title>
        <authorList>
            <person name="Zhang G."/>
        </authorList>
    </citation>
    <scope>NUCLEOTIDE SEQUENCE [LARGE SCALE GENOMIC DNA]</scope>
    <source>
        <strain evidence="2 3">THG-MD21</strain>
    </source>
</reference>
<dbReference type="PANTHER" id="PTHR12277">
    <property type="entry name" value="ALPHA/BETA HYDROLASE DOMAIN-CONTAINING PROTEIN"/>
    <property type="match status" value="1"/>
</dbReference>
<proteinExistence type="predicted"/>
<evidence type="ECO:0000259" key="1">
    <source>
        <dbReference type="Pfam" id="PF12146"/>
    </source>
</evidence>